<dbReference type="GO" id="GO:0000917">
    <property type="term" value="P:division septum assembly"/>
    <property type="evidence" value="ECO:0007669"/>
    <property type="project" value="UniProtKB-KW"/>
</dbReference>
<dbReference type="NCBIfam" id="TIGR01222">
    <property type="entry name" value="minC"/>
    <property type="match status" value="1"/>
</dbReference>
<dbReference type="InterPro" id="IPR016098">
    <property type="entry name" value="CAP/MinC_C"/>
</dbReference>
<comment type="similarity">
    <text evidence="1 6">Belongs to the MinC family.</text>
</comment>
<dbReference type="InterPro" id="IPR013033">
    <property type="entry name" value="MinC"/>
</dbReference>
<evidence type="ECO:0000256" key="5">
    <source>
        <dbReference type="ARBA" id="ARBA00025606"/>
    </source>
</evidence>
<feature type="domain" description="Septum formation inhibitor MinC C-terminal" evidence="7">
    <location>
        <begin position="139"/>
        <end position="239"/>
    </location>
</feature>
<dbReference type="GO" id="GO:0051302">
    <property type="term" value="P:regulation of cell division"/>
    <property type="evidence" value="ECO:0007669"/>
    <property type="project" value="InterPro"/>
</dbReference>
<dbReference type="GO" id="GO:1901891">
    <property type="term" value="P:regulation of cell septum assembly"/>
    <property type="evidence" value="ECO:0007669"/>
    <property type="project" value="InterPro"/>
</dbReference>
<dbReference type="Pfam" id="PF05209">
    <property type="entry name" value="MinC_N"/>
    <property type="match status" value="1"/>
</dbReference>
<evidence type="ECO:0000256" key="2">
    <source>
        <dbReference type="ARBA" id="ARBA00022618"/>
    </source>
</evidence>
<keyword evidence="3 6" id="KW-0717">Septation</keyword>
<protein>
    <recommendedName>
        <fullName evidence="6">Probable septum site-determining protein MinC</fullName>
    </recommendedName>
</protein>
<evidence type="ECO:0000256" key="6">
    <source>
        <dbReference type="HAMAP-Rule" id="MF_00267"/>
    </source>
</evidence>
<gene>
    <name evidence="6" type="primary">minC</name>
    <name evidence="9" type="ORF">HELGO_WM13894</name>
</gene>
<dbReference type="HAMAP" id="MF_00267">
    <property type="entry name" value="MinC"/>
    <property type="match status" value="1"/>
</dbReference>
<comment type="subunit">
    <text evidence="6">Interacts with MinD and FtsZ.</text>
</comment>
<dbReference type="InterPro" id="IPR005526">
    <property type="entry name" value="Septum_form_inhib_MinC_C"/>
</dbReference>
<accession>A0A6S6T5H6</accession>
<dbReference type="Gene3D" id="3.30.70.260">
    <property type="match status" value="1"/>
</dbReference>
<feature type="domain" description="Septum formation inhibitor MinC N-terminal" evidence="8">
    <location>
        <begin position="10"/>
        <end position="65"/>
    </location>
</feature>
<dbReference type="PANTHER" id="PTHR34108">
    <property type="entry name" value="SEPTUM SITE-DETERMINING PROTEIN MINC"/>
    <property type="match status" value="1"/>
</dbReference>
<dbReference type="PANTHER" id="PTHR34108:SF1">
    <property type="entry name" value="SEPTUM SITE-DETERMINING PROTEIN MINC"/>
    <property type="match status" value="1"/>
</dbReference>
<dbReference type="InterPro" id="IPR007874">
    <property type="entry name" value="MinC_N"/>
</dbReference>
<evidence type="ECO:0000256" key="3">
    <source>
        <dbReference type="ARBA" id="ARBA00023210"/>
    </source>
</evidence>
<name>A0A6S6T5H6_9GAMM</name>
<evidence type="ECO:0000256" key="4">
    <source>
        <dbReference type="ARBA" id="ARBA00023306"/>
    </source>
</evidence>
<dbReference type="AlphaFoldDB" id="A0A6S6T5H6"/>
<dbReference type="Pfam" id="PF03775">
    <property type="entry name" value="MinC_C"/>
    <property type="match status" value="1"/>
</dbReference>
<organism evidence="9">
    <name type="scientific">uncultured Thiotrichaceae bacterium</name>
    <dbReference type="NCBI Taxonomy" id="298394"/>
    <lineage>
        <taxon>Bacteria</taxon>
        <taxon>Pseudomonadati</taxon>
        <taxon>Pseudomonadota</taxon>
        <taxon>Gammaproteobacteria</taxon>
        <taxon>Thiotrichales</taxon>
        <taxon>Thiotrichaceae</taxon>
        <taxon>environmental samples</taxon>
    </lineage>
</organism>
<dbReference type="SUPFAM" id="SSF63848">
    <property type="entry name" value="Cell-division inhibitor MinC, C-terminal domain"/>
    <property type="match status" value="1"/>
</dbReference>
<keyword evidence="4 6" id="KW-0131">Cell cycle</keyword>
<sequence>MVSKLNNQHIDLKGEMAMQNVLSLKSSDISSILEELQERVEQAPHFFIDTPLIVDCSKLDEDQQATLSYDGLLTGVKALSFVPVAVRNIAQEFTASAVKAGWGILPERKLKEDEKDNNRQSQVADDNLDNLPATKTTVITYPVRSGQQVIEPEGDLVVLAHSGAGSELLAAGSIHVYGKISGRVIAGMHGDTSARIFCKDLQAELIAIAGQYLLLDEAETDLAGKSAMIYLNEGHIYIEPLIF</sequence>
<evidence type="ECO:0000313" key="9">
    <source>
        <dbReference type="EMBL" id="CAA6810730.1"/>
    </source>
</evidence>
<reference evidence="9" key="1">
    <citation type="submission" date="2020-01" db="EMBL/GenBank/DDBJ databases">
        <authorList>
            <person name="Meier V. D."/>
            <person name="Meier V D."/>
        </authorList>
    </citation>
    <scope>NUCLEOTIDE SEQUENCE</scope>
    <source>
        <strain evidence="9">HLG_WM_MAG_07</strain>
    </source>
</reference>
<dbReference type="GO" id="GO:0000902">
    <property type="term" value="P:cell morphogenesis"/>
    <property type="evidence" value="ECO:0007669"/>
    <property type="project" value="InterPro"/>
</dbReference>
<comment type="function">
    <text evidence="5 6">Cell division inhibitor that blocks the formation of polar Z ring septums. Rapidly oscillates between the poles of the cell to destabilize FtsZ filaments that have formed before they mature into polar Z rings. Prevents FtsZ polymerization.</text>
</comment>
<proteinExistence type="inferred from homology"/>
<keyword evidence="2 6" id="KW-0132">Cell division</keyword>
<evidence type="ECO:0000259" key="7">
    <source>
        <dbReference type="Pfam" id="PF03775"/>
    </source>
</evidence>
<evidence type="ECO:0000256" key="1">
    <source>
        <dbReference type="ARBA" id="ARBA00006291"/>
    </source>
</evidence>
<evidence type="ECO:0000259" key="8">
    <source>
        <dbReference type="Pfam" id="PF05209"/>
    </source>
</evidence>
<dbReference type="InterPro" id="IPR036145">
    <property type="entry name" value="MinC_C_sf"/>
</dbReference>
<dbReference type="Gene3D" id="2.160.20.70">
    <property type="match status" value="1"/>
</dbReference>
<dbReference type="EMBL" id="CACVAY010000047">
    <property type="protein sequence ID" value="CAA6810730.1"/>
    <property type="molecule type" value="Genomic_DNA"/>
</dbReference>